<evidence type="ECO:0000256" key="2">
    <source>
        <dbReference type="SAM" id="Phobius"/>
    </source>
</evidence>
<organism evidence="4 5">
    <name type="scientific">Meripilus lineatus</name>
    <dbReference type="NCBI Taxonomy" id="2056292"/>
    <lineage>
        <taxon>Eukaryota</taxon>
        <taxon>Fungi</taxon>
        <taxon>Dikarya</taxon>
        <taxon>Basidiomycota</taxon>
        <taxon>Agaricomycotina</taxon>
        <taxon>Agaricomycetes</taxon>
        <taxon>Polyporales</taxon>
        <taxon>Meripilaceae</taxon>
        <taxon>Meripilus</taxon>
    </lineage>
</organism>
<evidence type="ECO:0000313" key="5">
    <source>
        <dbReference type="Proteomes" id="UP001212997"/>
    </source>
</evidence>
<feature type="domain" description="DUF6570" evidence="3">
    <location>
        <begin position="302"/>
        <end position="354"/>
    </location>
</feature>
<reference evidence="4" key="1">
    <citation type="submission" date="2022-07" db="EMBL/GenBank/DDBJ databases">
        <title>Genome Sequence of Physisporinus lineatus.</title>
        <authorList>
            <person name="Buettner E."/>
        </authorList>
    </citation>
    <scope>NUCLEOTIDE SEQUENCE</scope>
    <source>
        <strain evidence="4">VT162</strain>
    </source>
</reference>
<dbReference type="InterPro" id="IPR046700">
    <property type="entry name" value="DUF6570"/>
</dbReference>
<proteinExistence type="predicted"/>
<gene>
    <name evidence="4" type="ORF">NLI96_g12679</name>
</gene>
<evidence type="ECO:0000313" key="4">
    <source>
        <dbReference type="EMBL" id="KAJ3474045.1"/>
    </source>
</evidence>
<keyword evidence="5" id="KW-1185">Reference proteome</keyword>
<evidence type="ECO:0000256" key="1">
    <source>
        <dbReference type="SAM" id="MobiDB-lite"/>
    </source>
</evidence>
<dbReference type="AlphaFoldDB" id="A0AAD5YC60"/>
<feature type="transmembrane region" description="Helical" evidence="2">
    <location>
        <begin position="6"/>
        <end position="27"/>
    </location>
</feature>
<keyword evidence="2" id="KW-1133">Transmembrane helix</keyword>
<dbReference type="Proteomes" id="UP001212997">
    <property type="component" value="Unassembled WGS sequence"/>
</dbReference>
<keyword evidence="2" id="KW-0812">Transmembrane</keyword>
<dbReference type="Pfam" id="PF20209">
    <property type="entry name" value="DUF6570"/>
    <property type="match status" value="1"/>
</dbReference>
<evidence type="ECO:0000259" key="3">
    <source>
        <dbReference type="Pfam" id="PF20209"/>
    </source>
</evidence>
<feature type="compositionally biased region" description="Basic and acidic residues" evidence="1">
    <location>
        <begin position="372"/>
        <end position="382"/>
    </location>
</feature>
<accession>A0AAD5YC60</accession>
<feature type="region of interest" description="Disordered" evidence="1">
    <location>
        <begin position="361"/>
        <end position="395"/>
    </location>
</feature>
<comment type="caution">
    <text evidence="4">The sequence shown here is derived from an EMBL/GenBank/DDBJ whole genome shotgun (WGS) entry which is preliminary data.</text>
</comment>
<name>A0AAD5YC60_9APHY</name>
<protein>
    <recommendedName>
        <fullName evidence="3">DUF6570 domain-containing protein</fullName>
    </recommendedName>
</protein>
<dbReference type="EMBL" id="JANAWD010001168">
    <property type="protein sequence ID" value="KAJ3474045.1"/>
    <property type="molecule type" value="Genomic_DNA"/>
</dbReference>
<sequence length="461" mass="51828">MLSATIAVYFTYFVCLCMLIFFPGSFVHPIGSPLSPSHFKGGAYSSRSIWFLFSVLRPHDLFDESDNFGDDDKIKFLRVQYENDYVHAHEVAFRVLLSILCVHLPVRNLRTVMTKHQVPPHSLTLEGMIQKCMEHNCDDDCVNLLSVFQRTRPSIEGLDSVSLSIEPVNVVLISPPEDAPDVFPFPPVPLTTEHCADLTNEWRLRISELVASEEACAVCARLTPLKALKVIDVIDLILQPLVNPSSNVARRTRLTISDPIVALNGPILYEKGLHHREGPSGANICSNCFDSLRAGRLPVYSLANVFISPSRPTVEDYYRTQFVVRKQYVVEALEWLKLNHIGYADTEFDLARLDEYPDNEPAGVYSYSPGSGKERGENIPVHDDDDEDGTESDTSTTIAELLLHLKEGKDILAIGRSGYPQSIYHNPELFPGMFPWLFPYGLGGMENVNIKKRLDRKPHLT</sequence>
<keyword evidence="2" id="KW-0472">Membrane</keyword>